<keyword evidence="4" id="KW-0539">Nucleus</keyword>
<comment type="caution">
    <text evidence="8">The sequence shown here is derived from an EMBL/GenBank/DDBJ whole genome shotgun (WGS) entry which is preliminary data.</text>
</comment>
<keyword evidence="3 6" id="KW-0802">TPR repeat</keyword>
<dbReference type="Pfam" id="PF12895">
    <property type="entry name" value="ANAPC3"/>
    <property type="match status" value="1"/>
</dbReference>
<dbReference type="GO" id="GO:0007091">
    <property type="term" value="P:metaphase/anaphase transition of mitotic cell cycle"/>
    <property type="evidence" value="ECO:0007669"/>
    <property type="project" value="TreeGrafter"/>
</dbReference>
<evidence type="ECO:0000256" key="2">
    <source>
        <dbReference type="ARBA" id="ARBA00022737"/>
    </source>
</evidence>
<dbReference type="OMA" id="CKYDCYK"/>
<name>A0A1Y2FSS8_PROLT</name>
<evidence type="ECO:0000256" key="7">
    <source>
        <dbReference type="SAM" id="MobiDB-lite"/>
    </source>
</evidence>
<evidence type="ECO:0000256" key="1">
    <source>
        <dbReference type="ARBA" id="ARBA00004123"/>
    </source>
</evidence>
<dbReference type="GeneID" id="63782672"/>
<dbReference type="Pfam" id="PF00515">
    <property type="entry name" value="TPR_1"/>
    <property type="match status" value="1"/>
</dbReference>
<dbReference type="Pfam" id="PF13174">
    <property type="entry name" value="TPR_6"/>
    <property type="match status" value="1"/>
</dbReference>
<dbReference type="OrthoDB" id="329563at2759"/>
<feature type="compositionally biased region" description="Low complexity" evidence="7">
    <location>
        <begin position="295"/>
        <end position="313"/>
    </location>
</feature>
<dbReference type="PANTHER" id="PTHR12558">
    <property type="entry name" value="CELL DIVISION CYCLE 16,23,27"/>
    <property type="match status" value="1"/>
</dbReference>
<dbReference type="GO" id="GO:0005680">
    <property type="term" value="C:anaphase-promoting complex"/>
    <property type="evidence" value="ECO:0007669"/>
    <property type="project" value="TreeGrafter"/>
</dbReference>
<dbReference type="Proteomes" id="UP000193685">
    <property type="component" value="Unassembled WGS sequence"/>
</dbReference>
<feature type="repeat" description="TPR" evidence="6">
    <location>
        <begin position="483"/>
        <end position="516"/>
    </location>
</feature>
<evidence type="ECO:0000313" key="8">
    <source>
        <dbReference type="EMBL" id="ORY87050.1"/>
    </source>
</evidence>
<feature type="compositionally biased region" description="Polar residues" evidence="7">
    <location>
        <begin position="314"/>
        <end position="332"/>
    </location>
</feature>
<dbReference type="GO" id="GO:0031145">
    <property type="term" value="P:anaphase-promoting complex-dependent catabolic process"/>
    <property type="evidence" value="ECO:0007669"/>
    <property type="project" value="TreeGrafter"/>
</dbReference>
<dbReference type="RefSeq" id="XP_040727906.1">
    <property type="nucleotide sequence ID" value="XM_040866073.1"/>
</dbReference>
<dbReference type="InterPro" id="IPR019734">
    <property type="entry name" value="TPR_rpt"/>
</dbReference>
<comment type="similarity">
    <text evidence="5">Belongs to the APC3/CDC27 family.</text>
</comment>
<dbReference type="GO" id="GO:0005737">
    <property type="term" value="C:cytoplasm"/>
    <property type="evidence" value="ECO:0007669"/>
    <property type="project" value="TreeGrafter"/>
</dbReference>
<dbReference type="Gene3D" id="1.25.40.10">
    <property type="entry name" value="Tetratricopeptide repeat domain"/>
    <property type="match status" value="4"/>
</dbReference>
<organism evidence="8 9">
    <name type="scientific">Protomyces lactucae-debilis</name>
    <dbReference type="NCBI Taxonomy" id="2754530"/>
    <lineage>
        <taxon>Eukaryota</taxon>
        <taxon>Fungi</taxon>
        <taxon>Dikarya</taxon>
        <taxon>Ascomycota</taxon>
        <taxon>Taphrinomycotina</taxon>
        <taxon>Taphrinomycetes</taxon>
        <taxon>Taphrinales</taxon>
        <taxon>Protomycetaceae</taxon>
        <taxon>Protomyces</taxon>
    </lineage>
</organism>
<protein>
    <submittedName>
        <fullName evidence="8">Uncharacterized protein</fullName>
    </submittedName>
</protein>
<keyword evidence="9" id="KW-1185">Reference proteome</keyword>
<dbReference type="SUPFAM" id="SSF81901">
    <property type="entry name" value="HCP-like"/>
    <property type="match status" value="1"/>
</dbReference>
<evidence type="ECO:0000256" key="3">
    <source>
        <dbReference type="ARBA" id="ARBA00022803"/>
    </source>
</evidence>
<dbReference type="Pfam" id="PF13432">
    <property type="entry name" value="TPR_16"/>
    <property type="match status" value="2"/>
</dbReference>
<proteinExistence type="inferred from homology"/>
<dbReference type="FunFam" id="1.25.40.10:FF:000018">
    <property type="entry name" value="Cell division cycle protein 27 homolog B"/>
    <property type="match status" value="1"/>
</dbReference>
<feature type="repeat" description="TPR" evidence="6">
    <location>
        <begin position="551"/>
        <end position="584"/>
    </location>
</feature>
<gene>
    <name evidence="8" type="ORF">BCR37DRAFT_142405</name>
</gene>
<feature type="region of interest" description="Disordered" evidence="7">
    <location>
        <begin position="233"/>
        <end position="371"/>
    </location>
</feature>
<feature type="repeat" description="TPR" evidence="6">
    <location>
        <begin position="585"/>
        <end position="618"/>
    </location>
</feature>
<dbReference type="GO" id="GO:0016567">
    <property type="term" value="P:protein ubiquitination"/>
    <property type="evidence" value="ECO:0007669"/>
    <property type="project" value="TreeGrafter"/>
</dbReference>
<dbReference type="InterPro" id="IPR011990">
    <property type="entry name" value="TPR-like_helical_dom_sf"/>
</dbReference>
<dbReference type="STRING" id="56484.A0A1Y2FSS8"/>
<accession>A0A1Y2FSS8</accession>
<reference evidence="8 9" key="1">
    <citation type="submission" date="2016-07" db="EMBL/GenBank/DDBJ databases">
        <title>Pervasive Adenine N6-methylation of Active Genes in Fungi.</title>
        <authorList>
            <consortium name="DOE Joint Genome Institute"/>
            <person name="Mondo S.J."/>
            <person name="Dannebaum R.O."/>
            <person name="Kuo R.C."/>
            <person name="Labutti K."/>
            <person name="Haridas S."/>
            <person name="Kuo A."/>
            <person name="Salamov A."/>
            <person name="Ahrendt S.R."/>
            <person name="Lipzen A."/>
            <person name="Sullivan W."/>
            <person name="Andreopoulos W.B."/>
            <person name="Clum A."/>
            <person name="Lindquist E."/>
            <person name="Daum C."/>
            <person name="Ramamoorthy G.K."/>
            <person name="Gryganskyi A."/>
            <person name="Culley D."/>
            <person name="Magnuson J.K."/>
            <person name="James T.Y."/>
            <person name="O'Malley M.A."/>
            <person name="Stajich J.E."/>
            <person name="Spatafora J.W."/>
            <person name="Visel A."/>
            <person name="Grigoriev I.V."/>
        </authorList>
    </citation>
    <scope>NUCLEOTIDE SEQUENCE [LARGE SCALE GENOMIC DNA]</scope>
    <source>
        <strain evidence="8 9">12-1054</strain>
    </source>
</reference>
<evidence type="ECO:0000256" key="6">
    <source>
        <dbReference type="PROSITE-ProRule" id="PRU00339"/>
    </source>
</evidence>
<sequence length="704" mass="78499">MEQAILYNLDNGLSASAVFLAEHHYYQNASDEYARFLYAKALLQSGEHLKAHTLTHGSRHVGCAYLHAQTCRSLKRYSLGITALMASHYGWKNTSHLYQHARTTRQGMPDAAAVSCLLGHLHRLDDQAQPAIRYYVDTLNENPYIWEAFEGLLTLGVDVQPKNVFKQSEVLAKAKSACPQEKENDAKSGKSALDDAFSAVTPNVFNQQPAHGQGQFAFQPALPLVARADLEKPGGPVTPIGPFDAPQRSSFDTIEPVPKPVRPKSRLADLTAPRFGLGRTTSDSNARAASRPNDSAAQAPARRSARLLPNLRSTRSTGQTTVKKQPTRQITQAKDAAPPVLAELQSTPTARPRGRNANGRTSQPGSSADLLANDESKVLASLRQLGEACYALMKYQCPRAAEQFEILLQKQNATPFLLSRLARARYEMGEYTLAQTAFAQLRKLQPDRIEDLELYSTCLWHLKREVELSFLAHEAMDLDRLSPQAWCVLANCFSLQREHDQALKCISRAIQLDASFAYAHTLQGHEFAANEEFDKAQASFRFALRQDKRHYNAWYGLGMAYMKTGNNQQAEYHFNKAAQINSTNAVLVCCIGIVLERAKRWPEALRQYQRACDLAPTNALARFKKAKALIVARDYNSAMNDLHILKELAPDEANVHFLLGRLYRHFGDKTSAIKHLTTAMNLDSKASHLVKEAIENIDELEQFS</sequence>
<comment type="subcellular location">
    <subcellularLocation>
        <location evidence="1">Nucleus</location>
    </subcellularLocation>
</comment>
<evidence type="ECO:0000256" key="5">
    <source>
        <dbReference type="ARBA" id="ARBA00038210"/>
    </source>
</evidence>
<dbReference type="AlphaFoldDB" id="A0A1Y2FSS8"/>
<dbReference type="PANTHER" id="PTHR12558:SF13">
    <property type="entry name" value="CELL DIVISION CYCLE PROTEIN 27 HOMOLOG"/>
    <property type="match status" value="1"/>
</dbReference>
<keyword evidence="2" id="KW-0677">Repeat</keyword>
<dbReference type="PROSITE" id="PS50005">
    <property type="entry name" value="TPR"/>
    <property type="match status" value="4"/>
</dbReference>
<dbReference type="SMART" id="SM00028">
    <property type="entry name" value="TPR"/>
    <property type="match status" value="8"/>
</dbReference>
<dbReference type="EMBL" id="MCFI01000002">
    <property type="protein sequence ID" value="ORY87050.1"/>
    <property type="molecule type" value="Genomic_DNA"/>
</dbReference>
<evidence type="ECO:0000256" key="4">
    <source>
        <dbReference type="ARBA" id="ARBA00023242"/>
    </source>
</evidence>
<dbReference type="SUPFAM" id="SSF48452">
    <property type="entry name" value="TPR-like"/>
    <property type="match status" value="1"/>
</dbReference>
<dbReference type="GO" id="GO:0051301">
    <property type="term" value="P:cell division"/>
    <property type="evidence" value="ECO:0007669"/>
    <property type="project" value="TreeGrafter"/>
</dbReference>
<evidence type="ECO:0000313" key="9">
    <source>
        <dbReference type="Proteomes" id="UP000193685"/>
    </source>
</evidence>
<feature type="repeat" description="TPR" evidence="6">
    <location>
        <begin position="653"/>
        <end position="686"/>
    </location>
</feature>